<dbReference type="EMBL" id="QRBI01000144">
    <property type="protein sequence ID" value="RMC00220.1"/>
    <property type="molecule type" value="Genomic_DNA"/>
</dbReference>
<feature type="domain" description="Clathrin/coatomer adaptor adaptin-like N-terminal" evidence="6">
    <location>
        <begin position="30"/>
        <end position="173"/>
    </location>
</feature>
<keyword evidence="3" id="KW-0813">Transport</keyword>
<dbReference type="STRING" id="333673.A0A3M0JNC5"/>
<dbReference type="InterPro" id="IPR002553">
    <property type="entry name" value="Clathrin/coatomer_adapt-like_N"/>
</dbReference>
<dbReference type="GO" id="GO:0030117">
    <property type="term" value="C:membrane coat"/>
    <property type="evidence" value="ECO:0007669"/>
    <property type="project" value="InterPro"/>
</dbReference>
<dbReference type="Pfam" id="PF01602">
    <property type="entry name" value="Adaptin_N"/>
    <property type="match status" value="1"/>
</dbReference>
<sequence length="413" mass="45503">MPAVSKGDGMRGLAVFISDIRNCKSKEAEIKRINKELANIRSKFKEKATDDVNAIQYRSDKALDGYSKKKYVCKLLFIFLLGHDIDFGHMEAVNLLSSNRYTEKQIGYLFISVLVNSNSELIRLINNAIKNDLASRNPTFMGLALHCIANVGSREMAEAFAGEIPKILVAGSSVPSPSPASLPPLDTLKRPNVLPKLRGPDLDTALKVWPHQCRVQGKSHLPAPAGHTIPDPGQDAIGPLGHLGTLLARVQLLAPAPPGPFLQPHRPQPIMLQGVIVAKGQDSALGLVKPHLVRLCPSVQLVQISLQSPPTFQQIDTHSQHSVIHKFTNERLNTLTSVINKNIEQSWPQHRPLRDTTGDWPQLDAAPFTTTLWARPSSQFLTQQRVLLSKPRAASLSRSVLWETVPKTLLKSK</sequence>
<dbReference type="SUPFAM" id="SSF48371">
    <property type="entry name" value="ARM repeat"/>
    <property type="match status" value="1"/>
</dbReference>
<evidence type="ECO:0000256" key="3">
    <source>
        <dbReference type="ARBA" id="ARBA00022448"/>
    </source>
</evidence>
<dbReference type="Proteomes" id="UP000269221">
    <property type="component" value="Unassembled WGS sequence"/>
</dbReference>
<organism evidence="7 8">
    <name type="scientific">Hirundo rustica rustica</name>
    <dbReference type="NCBI Taxonomy" id="333673"/>
    <lineage>
        <taxon>Eukaryota</taxon>
        <taxon>Metazoa</taxon>
        <taxon>Chordata</taxon>
        <taxon>Craniata</taxon>
        <taxon>Vertebrata</taxon>
        <taxon>Euteleostomi</taxon>
        <taxon>Archelosauria</taxon>
        <taxon>Archosauria</taxon>
        <taxon>Dinosauria</taxon>
        <taxon>Saurischia</taxon>
        <taxon>Theropoda</taxon>
        <taxon>Coelurosauria</taxon>
        <taxon>Aves</taxon>
        <taxon>Neognathae</taxon>
        <taxon>Neoaves</taxon>
        <taxon>Telluraves</taxon>
        <taxon>Australaves</taxon>
        <taxon>Passeriformes</taxon>
        <taxon>Sylvioidea</taxon>
        <taxon>Hirundinidae</taxon>
        <taxon>Hirundo</taxon>
    </lineage>
</organism>
<keyword evidence="8" id="KW-1185">Reference proteome</keyword>
<keyword evidence="5" id="KW-0472">Membrane</keyword>
<dbReference type="PANTHER" id="PTHR22780">
    <property type="entry name" value="ADAPTIN, ALPHA/GAMMA/EPSILON"/>
    <property type="match status" value="1"/>
</dbReference>
<evidence type="ECO:0000259" key="6">
    <source>
        <dbReference type="Pfam" id="PF01602"/>
    </source>
</evidence>
<comment type="subcellular location">
    <subcellularLocation>
        <location evidence="1">Endomembrane system</location>
        <topology evidence="1">Peripheral membrane protein</topology>
    </subcellularLocation>
</comment>
<dbReference type="GO" id="GO:0006886">
    <property type="term" value="P:intracellular protein transport"/>
    <property type="evidence" value="ECO:0007669"/>
    <property type="project" value="InterPro"/>
</dbReference>
<dbReference type="GO" id="GO:0016192">
    <property type="term" value="P:vesicle-mediated transport"/>
    <property type="evidence" value="ECO:0007669"/>
    <property type="project" value="InterPro"/>
</dbReference>
<proteinExistence type="inferred from homology"/>
<keyword evidence="4" id="KW-0653">Protein transport</keyword>
<reference evidence="7 8" key="1">
    <citation type="submission" date="2018-07" db="EMBL/GenBank/DDBJ databases">
        <title>A high quality draft genome assembly of the barn swallow (H. rustica rustica).</title>
        <authorList>
            <person name="Formenti G."/>
            <person name="Chiara M."/>
            <person name="Poveda L."/>
            <person name="Francoijs K.-J."/>
            <person name="Bonisoli-Alquati A."/>
            <person name="Canova L."/>
            <person name="Gianfranceschi L."/>
            <person name="Horner D.S."/>
            <person name="Saino N."/>
        </authorList>
    </citation>
    <scope>NUCLEOTIDE SEQUENCE [LARGE SCALE GENOMIC DNA]</scope>
    <source>
        <strain evidence="7">Chelidonia</strain>
        <tissue evidence="7">Blood</tissue>
    </source>
</reference>
<comment type="caution">
    <text evidence="7">The sequence shown here is derived from an EMBL/GenBank/DDBJ whole genome shotgun (WGS) entry which is preliminary data.</text>
</comment>
<accession>A0A3M0JNC5</accession>
<dbReference type="InterPro" id="IPR050840">
    <property type="entry name" value="Adaptor_Complx_Large_Subunit"/>
</dbReference>
<name>A0A3M0JNC5_HIRRU</name>
<dbReference type="OrthoDB" id="9220997at2759"/>
<dbReference type="GO" id="GO:0012505">
    <property type="term" value="C:endomembrane system"/>
    <property type="evidence" value="ECO:0007669"/>
    <property type="project" value="UniProtKB-SubCell"/>
</dbReference>
<comment type="similarity">
    <text evidence="2">Belongs to the adaptor complexes large subunit family.</text>
</comment>
<evidence type="ECO:0000256" key="2">
    <source>
        <dbReference type="ARBA" id="ARBA00006613"/>
    </source>
</evidence>
<evidence type="ECO:0000256" key="4">
    <source>
        <dbReference type="ARBA" id="ARBA00022927"/>
    </source>
</evidence>
<evidence type="ECO:0000313" key="8">
    <source>
        <dbReference type="Proteomes" id="UP000269221"/>
    </source>
</evidence>
<evidence type="ECO:0000256" key="5">
    <source>
        <dbReference type="ARBA" id="ARBA00023136"/>
    </source>
</evidence>
<dbReference type="InterPro" id="IPR011989">
    <property type="entry name" value="ARM-like"/>
</dbReference>
<dbReference type="AlphaFoldDB" id="A0A3M0JNC5"/>
<evidence type="ECO:0000256" key="1">
    <source>
        <dbReference type="ARBA" id="ARBA00004184"/>
    </source>
</evidence>
<gene>
    <name evidence="7" type="ORF">DUI87_22825</name>
</gene>
<protein>
    <recommendedName>
        <fullName evidence="6">Clathrin/coatomer adaptor adaptin-like N-terminal domain-containing protein</fullName>
    </recommendedName>
</protein>
<evidence type="ECO:0000313" key="7">
    <source>
        <dbReference type="EMBL" id="RMC00220.1"/>
    </source>
</evidence>
<dbReference type="Gene3D" id="1.25.10.10">
    <property type="entry name" value="Leucine-rich Repeat Variant"/>
    <property type="match status" value="1"/>
</dbReference>
<dbReference type="InterPro" id="IPR016024">
    <property type="entry name" value="ARM-type_fold"/>
</dbReference>